<keyword evidence="3" id="KW-0328">Glycosyltransferase</keyword>
<dbReference type="EMBL" id="DXEZ01000328">
    <property type="protein sequence ID" value="HIX55689.1"/>
    <property type="molecule type" value="Genomic_DNA"/>
</dbReference>
<evidence type="ECO:0000256" key="1">
    <source>
        <dbReference type="SAM" id="Phobius"/>
    </source>
</evidence>
<keyword evidence="1" id="KW-0812">Transmembrane</keyword>
<dbReference type="AlphaFoldDB" id="A0A9D2B094"/>
<organism evidence="3 4">
    <name type="scientific">Candidatus Sphingobacterium stercoripullorum</name>
    <dbReference type="NCBI Taxonomy" id="2838759"/>
    <lineage>
        <taxon>Bacteria</taxon>
        <taxon>Pseudomonadati</taxon>
        <taxon>Bacteroidota</taxon>
        <taxon>Sphingobacteriia</taxon>
        <taxon>Sphingobacteriales</taxon>
        <taxon>Sphingobacteriaceae</taxon>
        <taxon>Sphingobacterium</taxon>
    </lineage>
</organism>
<reference evidence="3" key="1">
    <citation type="journal article" date="2021" name="PeerJ">
        <title>Extensive microbial diversity within the chicken gut microbiome revealed by metagenomics and culture.</title>
        <authorList>
            <person name="Gilroy R."/>
            <person name="Ravi A."/>
            <person name="Getino M."/>
            <person name="Pursley I."/>
            <person name="Horton D.L."/>
            <person name="Alikhan N.F."/>
            <person name="Baker D."/>
            <person name="Gharbi K."/>
            <person name="Hall N."/>
            <person name="Watson M."/>
            <person name="Adriaenssens E.M."/>
            <person name="Foster-Nyarko E."/>
            <person name="Jarju S."/>
            <person name="Secka A."/>
            <person name="Antonio M."/>
            <person name="Oren A."/>
            <person name="Chaudhuri R.R."/>
            <person name="La Ragione R."/>
            <person name="Hildebrand F."/>
            <person name="Pallen M.J."/>
        </authorList>
    </citation>
    <scope>NUCLEOTIDE SEQUENCE</scope>
    <source>
        <strain evidence="3">1719</strain>
    </source>
</reference>
<evidence type="ECO:0000259" key="2">
    <source>
        <dbReference type="Pfam" id="PF00535"/>
    </source>
</evidence>
<dbReference type="Gene3D" id="3.90.550.10">
    <property type="entry name" value="Spore Coat Polysaccharide Biosynthesis Protein SpsA, Chain A"/>
    <property type="match status" value="1"/>
</dbReference>
<dbReference type="InterPro" id="IPR050834">
    <property type="entry name" value="Glycosyltransf_2"/>
</dbReference>
<dbReference type="SUPFAM" id="SSF53448">
    <property type="entry name" value="Nucleotide-diphospho-sugar transferases"/>
    <property type="match status" value="1"/>
</dbReference>
<keyword evidence="1" id="KW-0472">Membrane</keyword>
<proteinExistence type="predicted"/>
<reference evidence="3" key="2">
    <citation type="submission" date="2021-04" db="EMBL/GenBank/DDBJ databases">
        <authorList>
            <person name="Gilroy R."/>
        </authorList>
    </citation>
    <scope>NUCLEOTIDE SEQUENCE</scope>
    <source>
        <strain evidence="3">1719</strain>
    </source>
</reference>
<dbReference type="Proteomes" id="UP000824156">
    <property type="component" value="Unassembled WGS sequence"/>
</dbReference>
<evidence type="ECO:0000313" key="4">
    <source>
        <dbReference type="Proteomes" id="UP000824156"/>
    </source>
</evidence>
<name>A0A9D2B094_9SPHI</name>
<protein>
    <submittedName>
        <fullName evidence="3">Glycosyltransferase</fullName>
        <ecNumber evidence="3">2.4.-.-</ecNumber>
    </submittedName>
</protein>
<feature type="transmembrane region" description="Helical" evidence="1">
    <location>
        <begin position="294"/>
        <end position="318"/>
    </location>
</feature>
<sequence length="321" mass="36275">MFFSFVIPVYNRPDEIQELLESLSQQSYKNFEVIVVEDGSQKDCKEIALNFRDRLNLKYFYKKNQGQGVARNYGFSKARGDYLITLDSDVVVPDLYLEKVFQGIKRGGLDAFGGPDASHEAFSPLQKAINYSMTSVFTTGGIRGGKKHVGRFDPRGFNMGISREVYHQTGGFLFHRRSEDIELSIRIYALGFKIGLIPEAWVYHKRRSTLLQFMKQTLSFGKGRIDIFREHPKELKLVHLLPSIFTVSLLFLFALNFISYGPASILSDIGNSLLLLYIALLFVHALVKEKNIYIASLAVFTSIIQLTAYGLGLLLAAVKST</sequence>
<dbReference type="InterPro" id="IPR001173">
    <property type="entry name" value="Glyco_trans_2-like"/>
</dbReference>
<feature type="domain" description="Glycosyltransferase 2-like" evidence="2">
    <location>
        <begin position="4"/>
        <end position="165"/>
    </location>
</feature>
<dbReference type="InterPro" id="IPR029044">
    <property type="entry name" value="Nucleotide-diphossugar_trans"/>
</dbReference>
<dbReference type="PANTHER" id="PTHR43685:SF2">
    <property type="entry name" value="GLYCOSYLTRANSFERASE 2-LIKE DOMAIN-CONTAINING PROTEIN"/>
    <property type="match status" value="1"/>
</dbReference>
<keyword evidence="1" id="KW-1133">Transmembrane helix</keyword>
<dbReference type="GO" id="GO:0016757">
    <property type="term" value="F:glycosyltransferase activity"/>
    <property type="evidence" value="ECO:0007669"/>
    <property type="project" value="UniProtKB-KW"/>
</dbReference>
<dbReference type="EC" id="2.4.-.-" evidence="3"/>
<accession>A0A9D2B094</accession>
<keyword evidence="3" id="KW-0808">Transferase</keyword>
<feature type="transmembrane region" description="Helical" evidence="1">
    <location>
        <begin position="237"/>
        <end position="257"/>
    </location>
</feature>
<evidence type="ECO:0000313" key="3">
    <source>
        <dbReference type="EMBL" id="HIX55689.1"/>
    </source>
</evidence>
<comment type="caution">
    <text evidence="3">The sequence shown here is derived from an EMBL/GenBank/DDBJ whole genome shotgun (WGS) entry which is preliminary data.</text>
</comment>
<gene>
    <name evidence="3" type="ORF">H9853_11770</name>
</gene>
<feature type="transmembrane region" description="Helical" evidence="1">
    <location>
        <begin position="269"/>
        <end position="287"/>
    </location>
</feature>
<dbReference type="PANTHER" id="PTHR43685">
    <property type="entry name" value="GLYCOSYLTRANSFERASE"/>
    <property type="match status" value="1"/>
</dbReference>
<dbReference type="Pfam" id="PF00535">
    <property type="entry name" value="Glycos_transf_2"/>
    <property type="match status" value="1"/>
</dbReference>